<dbReference type="EMBL" id="HBIH01035875">
    <property type="protein sequence ID" value="CAE0333698.1"/>
    <property type="molecule type" value="Transcribed_RNA"/>
</dbReference>
<name>A0A7S3IVD0_9SPIT</name>
<reference evidence="1" key="1">
    <citation type="submission" date="2021-01" db="EMBL/GenBank/DDBJ databases">
        <authorList>
            <person name="Corre E."/>
            <person name="Pelletier E."/>
            <person name="Niang G."/>
            <person name="Scheremetjew M."/>
            <person name="Finn R."/>
            <person name="Kale V."/>
            <person name="Holt S."/>
            <person name="Cochrane G."/>
            <person name="Meng A."/>
            <person name="Brown T."/>
            <person name="Cohen L."/>
        </authorList>
    </citation>
    <scope>NUCLEOTIDE SEQUENCE</scope>
    <source>
        <strain evidence="1">S3</strain>
    </source>
</reference>
<accession>A0A7S3IVD0</accession>
<dbReference type="AlphaFoldDB" id="A0A7S3IVD0"/>
<sequence length="217" mass="25961">MFGMDHNFTSFRATMLLDERHYKIDYNWTVTFDSKFDFIGVPTNMVKYPLEFSLRNATNEVEIHTGMLLSPESISFEGFSQSIRVDYDIETVVVEDSKWVHFSKKFLWFMVFLLCMVSYIRFKEFAQEEIDRFFDPNYDPLKDKKFTCAIKEVREKANVYLKYRETVRRGEYTYKHIRSARKLKHVINEKGEEELECPEVLDIKPVDLTGIIPECRY</sequence>
<evidence type="ECO:0000313" key="1">
    <source>
        <dbReference type="EMBL" id="CAE0333698.1"/>
    </source>
</evidence>
<proteinExistence type="predicted"/>
<organism evidence="1">
    <name type="scientific">Strombidium inclinatum</name>
    <dbReference type="NCBI Taxonomy" id="197538"/>
    <lineage>
        <taxon>Eukaryota</taxon>
        <taxon>Sar</taxon>
        <taxon>Alveolata</taxon>
        <taxon>Ciliophora</taxon>
        <taxon>Intramacronucleata</taxon>
        <taxon>Spirotrichea</taxon>
        <taxon>Oligotrichia</taxon>
        <taxon>Strombidiidae</taxon>
        <taxon>Strombidium</taxon>
    </lineage>
</organism>
<gene>
    <name evidence="1" type="ORF">SINC0208_LOCUS14336</name>
</gene>
<protein>
    <submittedName>
        <fullName evidence="1">Uncharacterized protein</fullName>
    </submittedName>
</protein>